<dbReference type="PANTHER" id="PTHR40044">
    <property type="entry name" value="INTEGRAL MEMBRANE PROTEIN-RELATED"/>
    <property type="match status" value="1"/>
</dbReference>
<reference evidence="2 3" key="1">
    <citation type="submission" date="2019-03" db="EMBL/GenBank/DDBJ databases">
        <title>Genomic Encyclopedia of Type Strains, Phase IV (KMG-IV): sequencing the most valuable type-strain genomes for metagenomic binning, comparative biology and taxonomic classification.</title>
        <authorList>
            <person name="Goeker M."/>
        </authorList>
    </citation>
    <scope>NUCLEOTIDE SEQUENCE [LARGE SCALE GENOMIC DNA]</scope>
    <source>
        <strain evidence="2 3">DSM 45707</strain>
    </source>
</reference>
<keyword evidence="3" id="KW-1185">Reference proteome</keyword>
<comment type="caution">
    <text evidence="2">The sequence shown here is derived from an EMBL/GenBank/DDBJ whole genome shotgun (WGS) entry which is preliminary data.</text>
</comment>
<feature type="transmembrane region" description="Helical" evidence="1">
    <location>
        <begin position="91"/>
        <end position="113"/>
    </location>
</feature>
<dbReference type="PANTHER" id="PTHR40044:SF1">
    <property type="entry name" value="INTEGRAL MEMBRANE PROTEIN"/>
    <property type="match status" value="1"/>
</dbReference>
<feature type="transmembrane region" description="Helical" evidence="1">
    <location>
        <begin position="125"/>
        <end position="146"/>
    </location>
</feature>
<proteinExistence type="predicted"/>
<dbReference type="RefSeq" id="WP_207903235.1">
    <property type="nucleotide sequence ID" value="NZ_SMAG01000001.1"/>
</dbReference>
<dbReference type="AlphaFoldDB" id="A0A4V2UVT0"/>
<dbReference type="PIRSF" id="PIRSF031501">
    <property type="entry name" value="QueT"/>
    <property type="match status" value="1"/>
</dbReference>
<keyword evidence="1" id="KW-0812">Transmembrane</keyword>
<evidence type="ECO:0000313" key="2">
    <source>
        <dbReference type="EMBL" id="TCS96987.1"/>
    </source>
</evidence>
<keyword evidence="1" id="KW-1133">Transmembrane helix</keyword>
<protein>
    <submittedName>
        <fullName evidence="2">Putative membrane protein</fullName>
    </submittedName>
</protein>
<dbReference type="EMBL" id="SMAG01000001">
    <property type="protein sequence ID" value="TCS96987.1"/>
    <property type="molecule type" value="Genomic_DNA"/>
</dbReference>
<dbReference type="Pfam" id="PF06177">
    <property type="entry name" value="QueT"/>
    <property type="match status" value="1"/>
</dbReference>
<dbReference type="InterPro" id="IPR010387">
    <property type="entry name" value="QueT"/>
</dbReference>
<name>A0A4V2UVT0_9BACL</name>
<feature type="transmembrane region" description="Helical" evidence="1">
    <location>
        <begin position="6"/>
        <end position="25"/>
    </location>
</feature>
<accession>A0A4V2UVT0</accession>
<evidence type="ECO:0000313" key="3">
    <source>
        <dbReference type="Proteomes" id="UP000294937"/>
    </source>
</evidence>
<dbReference type="Proteomes" id="UP000294937">
    <property type="component" value="Unassembled WGS sequence"/>
</dbReference>
<sequence length="156" mass="16975">MARKLTIIALIAALYVVLTLLFAPLSFNYLQFRISEVLTVLPFFTPLAVPGLFIGAVISNWYSSFGIIDVIFGGLASFLAAWLTSKMPNRWLAPLPPVIVNAVIIGAMLGGIADIPGLSIPMAMLWVGLGQLGVCYGLGLPFLLILERYRHLFPKL</sequence>
<feature type="transmembrane region" description="Helical" evidence="1">
    <location>
        <begin position="37"/>
        <end position="58"/>
    </location>
</feature>
<feature type="transmembrane region" description="Helical" evidence="1">
    <location>
        <begin position="64"/>
        <end position="84"/>
    </location>
</feature>
<organism evidence="2 3">
    <name type="scientific">Hazenella coriacea</name>
    <dbReference type="NCBI Taxonomy" id="1179467"/>
    <lineage>
        <taxon>Bacteria</taxon>
        <taxon>Bacillati</taxon>
        <taxon>Bacillota</taxon>
        <taxon>Bacilli</taxon>
        <taxon>Bacillales</taxon>
        <taxon>Thermoactinomycetaceae</taxon>
        <taxon>Hazenella</taxon>
    </lineage>
</organism>
<keyword evidence="1" id="KW-0472">Membrane</keyword>
<evidence type="ECO:0000256" key="1">
    <source>
        <dbReference type="SAM" id="Phobius"/>
    </source>
</evidence>
<gene>
    <name evidence="2" type="ORF">EDD58_101634</name>
</gene>